<dbReference type="GO" id="GO:0005524">
    <property type="term" value="F:ATP binding"/>
    <property type="evidence" value="ECO:0007669"/>
    <property type="project" value="InterPro"/>
</dbReference>
<reference evidence="3" key="2">
    <citation type="submission" date="2021-04" db="EMBL/GenBank/DDBJ databases">
        <authorList>
            <person name="Podell S."/>
        </authorList>
    </citation>
    <scope>NUCLEOTIDE SEQUENCE</scope>
    <source>
        <strain evidence="3">Hildebrandi</strain>
    </source>
</reference>
<sequence>MPLQPTNGKKPIHRHRKSKSFGIYDESWEPKIAKQIQERIHESQLLQATSQVEDEEHVNDINCEVDFTAADGLLPPSITDEKKGDVSDDNSGFAIGGFAEDSIRSISFRQGSQQRMTLLRSTSIPAVDRPFMIALCGIPGSGKAISALVLANLLEGQGIGTMVMPHLGYHYPIDYLRSHFADPEDMIYRRGAPDTFDATAFVRDVLRVRGEYVPPEKHHASAESLARFVDKEPIIGIPGFDHARGDAEADVHTFDRNHHKVVICEGMYLMHDGDAWEKLDGLFDLKIFIEESDIDIVMERLKIRNQCIPGYTPEEIIERVDKVDRVNASIVMKSKSRADIVVRNISKPIDQDERPEQPSALGLALSALDLTDFDRAELAAKDNKDWTMDIVSRPESNTNLLEYVPTSGRSRSNSMVSLKSNKSEPPPPAASFIGTWEEPQAEIILKRIKEWQAANPQEENTKRRPYMISISATPGSGKSVSAFMLANFLENAGYPTMICPHDGYHYPLDYLRTFPDADDLVYRRGAPETFDSFALMRDLDRIRNGKEDIIKLPAFDHAKGDPEPETHIFDRNRHKIVLCEGLYLLHDQDGWEGVRDYFDYRIFMNADIDICIERVKIRNQCIPGYTPEEIEIRCEKVDRINALTVLRSKYRADVVVESAATKK</sequence>
<evidence type="ECO:0000256" key="1">
    <source>
        <dbReference type="SAM" id="MobiDB-lite"/>
    </source>
</evidence>
<dbReference type="PANTHER" id="PTHR10285">
    <property type="entry name" value="URIDINE KINASE"/>
    <property type="match status" value="1"/>
</dbReference>
<dbReference type="InterPro" id="IPR006083">
    <property type="entry name" value="PRK/URK"/>
</dbReference>
<comment type="caution">
    <text evidence="3">The sequence shown here is derived from an EMBL/GenBank/DDBJ whole genome shotgun (WGS) entry which is preliminary data.</text>
</comment>
<name>A0A9K3M652_9STRA</name>
<feature type="domain" description="Phosphoribulokinase/uridine kinase" evidence="2">
    <location>
        <begin position="238"/>
        <end position="346"/>
    </location>
</feature>
<dbReference type="AlphaFoldDB" id="A0A9K3M652"/>
<dbReference type="GO" id="GO:0016301">
    <property type="term" value="F:kinase activity"/>
    <property type="evidence" value="ECO:0007669"/>
    <property type="project" value="InterPro"/>
</dbReference>
<evidence type="ECO:0000259" key="2">
    <source>
        <dbReference type="Pfam" id="PF00485"/>
    </source>
</evidence>
<dbReference type="Proteomes" id="UP000693970">
    <property type="component" value="Unassembled WGS sequence"/>
</dbReference>
<feature type="domain" description="Phosphoribulokinase/uridine kinase" evidence="2">
    <location>
        <begin position="468"/>
        <end position="661"/>
    </location>
</feature>
<feature type="region of interest" description="Disordered" evidence="1">
    <location>
        <begin position="403"/>
        <end position="433"/>
    </location>
</feature>
<keyword evidence="4" id="KW-1185">Reference proteome</keyword>
<accession>A0A9K3M652</accession>
<dbReference type="EMBL" id="JAGRRH010000001">
    <property type="protein sequence ID" value="KAG7374798.1"/>
    <property type="molecule type" value="Genomic_DNA"/>
</dbReference>
<feature type="compositionally biased region" description="Polar residues" evidence="1">
    <location>
        <begin position="407"/>
        <end position="420"/>
    </location>
</feature>
<reference evidence="3" key="1">
    <citation type="journal article" date="2021" name="Sci. Rep.">
        <title>Diploid genomic architecture of Nitzschia inconspicua, an elite biomass production diatom.</title>
        <authorList>
            <person name="Oliver A."/>
            <person name="Podell S."/>
            <person name="Pinowska A."/>
            <person name="Traller J.C."/>
            <person name="Smith S.R."/>
            <person name="McClure R."/>
            <person name="Beliaev A."/>
            <person name="Bohutskyi P."/>
            <person name="Hill E.A."/>
            <person name="Rabines A."/>
            <person name="Zheng H."/>
            <person name="Allen L.Z."/>
            <person name="Kuo A."/>
            <person name="Grigoriev I.V."/>
            <person name="Allen A.E."/>
            <person name="Hazlebeck D."/>
            <person name="Allen E.E."/>
        </authorList>
    </citation>
    <scope>NUCLEOTIDE SEQUENCE</scope>
    <source>
        <strain evidence="3">Hildebrandi</strain>
    </source>
</reference>
<evidence type="ECO:0000313" key="4">
    <source>
        <dbReference type="Proteomes" id="UP000693970"/>
    </source>
</evidence>
<evidence type="ECO:0000313" key="3">
    <source>
        <dbReference type="EMBL" id="KAG7374798.1"/>
    </source>
</evidence>
<proteinExistence type="predicted"/>
<gene>
    <name evidence="3" type="ORF">IV203_013893</name>
</gene>
<dbReference type="OrthoDB" id="6362633at2759"/>
<protein>
    <submittedName>
        <fullName evidence="3">Phosphoribulokinase / uridine kinase family protein</fullName>
    </submittedName>
</protein>
<organism evidence="3 4">
    <name type="scientific">Nitzschia inconspicua</name>
    <dbReference type="NCBI Taxonomy" id="303405"/>
    <lineage>
        <taxon>Eukaryota</taxon>
        <taxon>Sar</taxon>
        <taxon>Stramenopiles</taxon>
        <taxon>Ochrophyta</taxon>
        <taxon>Bacillariophyta</taxon>
        <taxon>Bacillariophyceae</taxon>
        <taxon>Bacillariophycidae</taxon>
        <taxon>Bacillariales</taxon>
        <taxon>Bacillariaceae</taxon>
        <taxon>Nitzschia</taxon>
    </lineage>
</organism>
<dbReference type="Pfam" id="PF00485">
    <property type="entry name" value="PRK"/>
    <property type="match status" value="2"/>
</dbReference>